<keyword evidence="1" id="KW-0472">Membrane</keyword>
<organism evidence="2 3">
    <name type="scientific">Thalassospira povalilytica</name>
    <dbReference type="NCBI Taxonomy" id="732237"/>
    <lineage>
        <taxon>Bacteria</taxon>
        <taxon>Pseudomonadati</taxon>
        <taxon>Pseudomonadota</taxon>
        <taxon>Alphaproteobacteria</taxon>
        <taxon>Rhodospirillales</taxon>
        <taxon>Thalassospiraceae</taxon>
        <taxon>Thalassospira</taxon>
    </lineage>
</organism>
<feature type="transmembrane region" description="Helical" evidence="1">
    <location>
        <begin position="197"/>
        <end position="218"/>
    </location>
</feature>
<name>A0ABX4R587_9PROT</name>
<evidence type="ECO:0000313" key="3">
    <source>
        <dbReference type="Proteomes" id="UP000233365"/>
    </source>
</evidence>
<feature type="transmembrane region" description="Helical" evidence="1">
    <location>
        <begin position="153"/>
        <end position="176"/>
    </location>
</feature>
<sequence length="219" mass="25636">MEKKQKDLSFDLDGAVLFFDDIDKIYKIFQTVSGDVGIETDDYKFKSIEDLYINFKGLSGMDALVIRCGSIDDFCRIRISKYGVSFTCDQKKGDQYLKVTNILRHSVPKLDFLRRWYFFQPANFIFVLFALFLEQIIDIFGVTNEKYREVLFFSGVFLVAIFWILACYCFLFRKPVKINPTWRSKRESFFTRNKDQIVVQTLTAIVAASLGSVFTYFLK</sequence>
<accession>A0ABX4R587</accession>
<feature type="transmembrane region" description="Helical" evidence="1">
    <location>
        <begin position="116"/>
        <end position="133"/>
    </location>
</feature>
<comment type="caution">
    <text evidence="2">The sequence shown here is derived from an EMBL/GenBank/DDBJ whole genome shotgun (WGS) entry which is preliminary data.</text>
</comment>
<reference evidence="2 3" key="1">
    <citation type="submission" date="2017-11" db="EMBL/GenBank/DDBJ databases">
        <title>Biodiversity and function of Thalassospira species in the particle-attached aromatic-hydrocarbon-degrading consortia from the surface seawater of the China South Sea.</title>
        <authorList>
            <person name="Dong C."/>
            <person name="Liu R."/>
            <person name="Shao Z."/>
        </authorList>
    </citation>
    <scope>NUCLEOTIDE SEQUENCE [LARGE SCALE GENOMIC DNA]</scope>
    <source>
        <strain evidence="2 3">139Z-12</strain>
    </source>
</reference>
<proteinExistence type="predicted"/>
<protein>
    <submittedName>
        <fullName evidence="2">Uncharacterized protein</fullName>
    </submittedName>
</protein>
<dbReference type="RefSeq" id="WP_101247969.1">
    <property type="nucleotide sequence ID" value="NZ_PGTS01000008.1"/>
</dbReference>
<evidence type="ECO:0000256" key="1">
    <source>
        <dbReference type="SAM" id="Phobius"/>
    </source>
</evidence>
<keyword evidence="1" id="KW-1133">Transmembrane helix</keyword>
<gene>
    <name evidence="2" type="ORF">CU041_18225</name>
</gene>
<dbReference type="EMBL" id="PGTS01000008">
    <property type="protein sequence ID" value="PKR47559.1"/>
    <property type="molecule type" value="Genomic_DNA"/>
</dbReference>
<dbReference type="Proteomes" id="UP000233365">
    <property type="component" value="Unassembled WGS sequence"/>
</dbReference>
<keyword evidence="1" id="KW-0812">Transmembrane</keyword>
<evidence type="ECO:0000313" key="2">
    <source>
        <dbReference type="EMBL" id="PKR47559.1"/>
    </source>
</evidence>
<keyword evidence="3" id="KW-1185">Reference proteome</keyword>